<feature type="chain" id="PRO_5006604950" evidence="1">
    <location>
        <begin position="21"/>
        <end position="263"/>
    </location>
</feature>
<dbReference type="AlphaFoldDB" id="A0A0S2TE61"/>
<gene>
    <name evidence="3" type="ORF">Tel_09920</name>
</gene>
<sequence>MQRLCLFGVLLAVLALPAQAKVIAESVTYQAGDTLLKGYLVYDDAIRGKRPGILVVHEWWGLNDYARMRARLLAEQGYVALALDMYGEGKQASHPEDAQKFSSEIANNVELGKLRFTAAMDFLKQQPLTDTTDIAAIGYCFGGAVVLQMAREGVDLDAVVSFHGSLGTRNPAEAGAVKAQIMVAHGAQDPFVKPEQITGFIDEMNQAEAFYRFIIYSGAKHSFTNPGADEFGEKFDLPLEYNPQADRDSWQHMQTFLRDAFLK</sequence>
<protein>
    <submittedName>
        <fullName evidence="3">Dienelactone hydrolase</fullName>
    </submittedName>
</protein>
<feature type="domain" description="Dienelactone hydrolase" evidence="2">
    <location>
        <begin position="37"/>
        <end position="259"/>
    </location>
</feature>
<evidence type="ECO:0000313" key="3">
    <source>
        <dbReference type="EMBL" id="ALP53440.1"/>
    </source>
</evidence>
<evidence type="ECO:0000256" key="1">
    <source>
        <dbReference type="SAM" id="SignalP"/>
    </source>
</evidence>
<feature type="signal peptide" evidence="1">
    <location>
        <begin position="1"/>
        <end position="20"/>
    </location>
</feature>
<reference evidence="3" key="1">
    <citation type="submission" date="2015-10" db="EMBL/GenBank/DDBJ databases">
        <title>Description of Candidatus Tenderia electrophaga gen. nov, sp. nov., an Uncultivated Electroautotroph from a Biocathode Enrichment.</title>
        <authorList>
            <person name="Eddie B.J."/>
            <person name="Malanoski A.P."/>
            <person name="Wang Z."/>
            <person name="Hall R.J."/>
            <person name="Oh S.D."/>
            <person name="Heiner C."/>
            <person name="Lin B."/>
            <person name="Strycharz-Glaven S.M."/>
        </authorList>
    </citation>
    <scope>NUCLEOTIDE SEQUENCE [LARGE SCALE GENOMIC DNA]</scope>
    <source>
        <strain evidence="3">NRL1</strain>
    </source>
</reference>
<accession>A0A0S2TE61</accession>
<dbReference type="PANTHER" id="PTHR22946">
    <property type="entry name" value="DIENELACTONE HYDROLASE DOMAIN-CONTAINING PROTEIN-RELATED"/>
    <property type="match status" value="1"/>
</dbReference>
<name>A0A0S2TE61_9GAMM</name>
<keyword evidence="1" id="KW-0732">Signal</keyword>
<dbReference type="PANTHER" id="PTHR22946:SF0">
    <property type="entry name" value="DIENELACTONE HYDROLASE DOMAIN-CONTAINING PROTEIN"/>
    <property type="match status" value="1"/>
</dbReference>
<dbReference type="InterPro" id="IPR029058">
    <property type="entry name" value="AB_hydrolase_fold"/>
</dbReference>
<dbReference type="Gene3D" id="3.40.50.1820">
    <property type="entry name" value="alpha/beta hydrolase"/>
    <property type="match status" value="1"/>
</dbReference>
<dbReference type="InterPro" id="IPR050261">
    <property type="entry name" value="FrsA_esterase"/>
</dbReference>
<dbReference type="STRING" id="1748243.Tel_09920"/>
<dbReference type="InterPro" id="IPR002925">
    <property type="entry name" value="Dienelactn_hydro"/>
</dbReference>
<dbReference type="Proteomes" id="UP000055136">
    <property type="component" value="Chromosome"/>
</dbReference>
<evidence type="ECO:0000259" key="2">
    <source>
        <dbReference type="Pfam" id="PF01738"/>
    </source>
</evidence>
<organism evidence="3 4">
    <name type="scientific">Candidatus Tenderia electrophaga</name>
    <dbReference type="NCBI Taxonomy" id="1748243"/>
    <lineage>
        <taxon>Bacteria</taxon>
        <taxon>Pseudomonadati</taxon>
        <taxon>Pseudomonadota</taxon>
        <taxon>Gammaproteobacteria</taxon>
        <taxon>Candidatus Tenderiales</taxon>
        <taxon>Candidatus Tenderiaceae</taxon>
        <taxon>Candidatus Tenderia</taxon>
    </lineage>
</organism>
<keyword evidence="4" id="KW-1185">Reference proteome</keyword>
<dbReference type="EMBL" id="CP013099">
    <property type="protein sequence ID" value="ALP53440.1"/>
    <property type="molecule type" value="Genomic_DNA"/>
</dbReference>
<dbReference type="SUPFAM" id="SSF53474">
    <property type="entry name" value="alpha/beta-Hydrolases"/>
    <property type="match status" value="1"/>
</dbReference>
<dbReference type="Pfam" id="PF01738">
    <property type="entry name" value="DLH"/>
    <property type="match status" value="1"/>
</dbReference>
<keyword evidence="3" id="KW-0378">Hydrolase</keyword>
<proteinExistence type="predicted"/>
<evidence type="ECO:0000313" key="4">
    <source>
        <dbReference type="Proteomes" id="UP000055136"/>
    </source>
</evidence>
<dbReference type="GO" id="GO:0016787">
    <property type="term" value="F:hydrolase activity"/>
    <property type="evidence" value="ECO:0007669"/>
    <property type="project" value="UniProtKB-KW"/>
</dbReference>
<dbReference type="KEGG" id="tee:Tel_09920"/>